<keyword evidence="4" id="KW-1185">Reference proteome</keyword>
<sequence>MASTLSNSPATTPPPFFRPSLGFLASPFRPIDREVWLSATVCCPNFRILAVNCFVPDFQTVSLGYLASPFCPFRRQVWLPATIWCSLLGFLAVHCFVPLISDRVAGISRKPISPISQPRFLLTEGKTDDTYQRKHKDAVPRAGKRNRGQTRLGCGARLSVVKQQTGDMWIVNKFMEEHNHGDRFRRSILIGCVERDLRNYERNLREEQRGHDADTLIEHFTLEKEKSPDFYFDYELDEDNKLLRCLWADAESKRSYGCFGYVVVFDTKYNTNRYSMIFAPFVGVNHHETPEEFEQRWNAAMETTDLHSNEWLCTMYDLRTRWVPVYVNHIFSVGMSSSQRAESGHSFFKKYVNRKNLLMGFITRFNRALTHQRHEELVCNHVDVNERPRITPMVMMEEQMVNIYTKKIFLMFQKEIEQNKCLMARHGLLAHKAAMLVNDASLTDARSSYLLGEFENLHLRVKEIDFNENNVNPHSSSKSRKQQGIQDPTEVQEKR</sequence>
<evidence type="ECO:0000313" key="3">
    <source>
        <dbReference type="EMBL" id="KAL2525968.1"/>
    </source>
</evidence>
<dbReference type="Proteomes" id="UP001604336">
    <property type="component" value="Unassembled WGS sequence"/>
</dbReference>
<evidence type="ECO:0000313" key="4">
    <source>
        <dbReference type="Proteomes" id="UP001604336"/>
    </source>
</evidence>
<dbReference type="PANTHER" id="PTHR47718">
    <property type="entry name" value="OS01G0519700 PROTEIN"/>
    <property type="match status" value="1"/>
</dbReference>
<accession>A0ABD1UMM2</accession>
<comment type="caution">
    <text evidence="3">The sequence shown here is derived from an EMBL/GenBank/DDBJ whole genome shotgun (WGS) entry which is preliminary data.</text>
</comment>
<feature type="region of interest" description="Disordered" evidence="1">
    <location>
        <begin position="468"/>
        <end position="495"/>
    </location>
</feature>
<name>A0ABD1UMM2_9LAMI</name>
<dbReference type="PANTHER" id="PTHR47718:SF7">
    <property type="entry name" value="PROTEIN FAR1-RELATED SEQUENCE"/>
    <property type="match status" value="1"/>
</dbReference>
<dbReference type="EMBL" id="JBFOLK010000003">
    <property type="protein sequence ID" value="KAL2525968.1"/>
    <property type="molecule type" value="Genomic_DNA"/>
</dbReference>
<feature type="compositionally biased region" description="Polar residues" evidence="1">
    <location>
        <begin position="468"/>
        <end position="486"/>
    </location>
</feature>
<dbReference type="Pfam" id="PF03101">
    <property type="entry name" value="FAR1"/>
    <property type="match status" value="1"/>
</dbReference>
<proteinExistence type="predicted"/>
<gene>
    <name evidence="3" type="ORF">Adt_11022</name>
</gene>
<organism evidence="3 4">
    <name type="scientific">Abeliophyllum distichum</name>
    <dbReference type="NCBI Taxonomy" id="126358"/>
    <lineage>
        <taxon>Eukaryota</taxon>
        <taxon>Viridiplantae</taxon>
        <taxon>Streptophyta</taxon>
        <taxon>Embryophyta</taxon>
        <taxon>Tracheophyta</taxon>
        <taxon>Spermatophyta</taxon>
        <taxon>Magnoliopsida</taxon>
        <taxon>eudicotyledons</taxon>
        <taxon>Gunneridae</taxon>
        <taxon>Pentapetalae</taxon>
        <taxon>asterids</taxon>
        <taxon>lamiids</taxon>
        <taxon>Lamiales</taxon>
        <taxon>Oleaceae</taxon>
        <taxon>Forsythieae</taxon>
        <taxon>Abeliophyllum</taxon>
    </lineage>
</organism>
<dbReference type="AlphaFoldDB" id="A0ABD1UMM2"/>
<evidence type="ECO:0000259" key="2">
    <source>
        <dbReference type="Pfam" id="PF03101"/>
    </source>
</evidence>
<feature type="domain" description="FAR1" evidence="2">
    <location>
        <begin position="138"/>
        <end position="180"/>
    </location>
</feature>
<evidence type="ECO:0000256" key="1">
    <source>
        <dbReference type="SAM" id="MobiDB-lite"/>
    </source>
</evidence>
<protein>
    <submittedName>
        <fullName evidence="3">Protein FAR1-RELATED SEQUENCE 1</fullName>
    </submittedName>
</protein>
<reference evidence="4" key="1">
    <citation type="submission" date="2024-07" db="EMBL/GenBank/DDBJ databases">
        <title>Two chromosome-level genome assemblies of Korean endemic species Abeliophyllum distichum and Forsythia ovata (Oleaceae).</title>
        <authorList>
            <person name="Jang H."/>
        </authorList>
    </citation>
    <scope>NUCLEOTIDE SEQUENCE [LARGE SCALE GENOMIC DNA]</scope>
</reference>
<dbReference type="InterPro" id="IPR004330">
    <property type="entry name" value="FAR1_DNA_bnd_dom"/>
</dbReference>